<feature type="region of interest" description="Disordered" evidence="1">
    <location>
        <begin position="17"/>
        <end position="45"/>
    </location>
</feature>
<sequence>MGAGKLRGCGELKALRQAFSERSKRQEKSTEERTATATPEFTPTDDSMELLKQFILNTVGTMLNTRLESLEARLPPAERLRPPLASDVRREAPSTSTAIRNTTQQVSTEESRLAPIERSPEAWTTVAKKKKNCPQLLPSSQKVKVIPAPPTTSVLESSKSQTKQPAKKMEQKRKLTAPRTTAVVVTITPEAEKEGLTYAQAIRKAKNVVQLEDLDIEGVQFRHKATRARIIQVPGATSGLLPT</sequence>
<feature type="region of interest" description="Disordered" evidence="1">
    <location>
        <begin position="150"/>
        <end position="175"/>
    </location>
</feature>
<feature type="region of interest" description="Disordered" evidence="1">
    <location>
        <begin position="87"/>
        <end position="114"/>
    </location>
</feature>
<dbReference type="Proteomes" id="UP001153292">
    <property type="component" value="Chromosome 18"/>
</dbReference>
<proteinExistence type="predicted"/>
<gene>
    <name evidence="2" type="ORF">CHILSU_LOCUS3988</name>
</gene>
<evidence type="ECO:0000256" key="1">
    <source>
        <dbReference type="SAM" id="MobiDB-lite"/>
    </source>
</evidence>
<protein>
    <submittedName>
        <fullName evidence="2">Uncharacterized protein</fullName>
    </submittedName>
</protein>
<organism evidence="2 3">
    <name type="scientific">Chilo suppressalis</name>
    <name type="common">Asiatic rice borer moth</name>
    <dbReference type="NCBI Taxonomy" id="168631"/>
    <lineage>
        <taxon>Eukaryota</taxon>
        <taxon>Metazoa</taxon>
        <taxon>Ecdysozoa</taxon>
        <taxon>Arthropoda</taxon>
        <taxon>Hexapoda</taxon>
        <taxon>Insecta</taxon>
        <taxon>Pterygota</taxon>
        <taxon>Neoptera</taxon>
        <taxon>Endopterygota</taxon>
        <taxon>Lepidoptera</taxon>
        <taxon>Glossata</taxon>
        <taxon>Ditrysia</taxon>
        <taxon>Pyraloidea</taxon>
        <taxon>Crambidae</taxon>
        <taxon>Crambinae</taxon>
        <taxon>Chilo</taxon>
    </lineage>
</organism>
<keyword evidence="3" id="KW-1185">Reference proteome</keyword>
<feature type="compositionally biased region" description="Polar residues" evidence="1">
    <location>
        <begin position="35"/>
        <end position="45"/>
    </location>
</feature>
<evidence type="ECO:0000313" key="3">
    <source>
        <dbReference type="Proteomes" id="UP001153292"/>
    </source>
</evidence>
<feature type="compositionally biased region" description="Polar residues" evidence="1">
    <location>
        <begin position="93"/>
        <end position="108"/>
    </location>
</feature>
<evidence type="ECO:0000313" key="2">
    <source>
        <dbReference type="EMBL" id="CAH0400786.1"/>
    </source>
</evidence>
<accession>A0ABN8AX12</accession>
<reference evidence="2" key="1">
    <citation type="submission" date="2021-12" db="EMBL/GenBank/DDBJ databases">
        <authorList>
            <person name="King R."/>
        </authorList>
    </citation>
    <scope>NUCLEOTIDE SEQUENCE</scope>
</reference>
<feature type="compositionally biased region" description="Basic and acidic residues" evidence="1">
    <location>
        <begin position="17"/>
        <end position="34"/>
    </location>
</feature>
<feature type="compositionally biased region" description="Polar residues" evidence="1">
    <location>
        <begin position="151"/>
        <end position="164"/>
    </location>
</feature>
<name>A0ABN8AX12_CHISP</name>
<dbReference type="EMBL" id="OU963911">
    <property type="protein sequence ID" value="CAH0400786.1"/>
    <property type="molecule type" value="Genomic_DNA"/>
</dbReference>